<dbReference type="Proteomes" id="UP000492821">
    <property type="component" value="Unassembled WGS sequence"/>
</dbReference>
<protein>
    <submittedName>
        <fullName evidence="9">BZIP domain-containing protein</fullName>
    </submittedName>
</protein>
<keyword evidence="5" id="KW-0175">Coiled coil</keyword>
<feature type="coiled-coil region" evidence="5">
    <location>
        <begin position="405"/>
        <end position="450"/>
    </location>
</feature>
<dbReference type="AlphaFoldDB" id="A0A7E4ZVQ4"/>
<keyword evidence="3" id="KW-0804">Transcription</keyword>
<dbReference type="SUPFAM" id="SSF57959">
    <property type="entry name" value="Leucine zipper domain"/>
    <property type="match status" value="1"/>
</dbReference>
<dbReference type="SMART" id="SM00338">
    <property type="entry name" value="BRLZ"/>
    <property type="match status" value="1"/>
</dbReference>
<dbReference type="CDD" id="cd14687">
    <property type="entry name" value="bZIP_ATF2"/>
    <property type="match status" value="1"/>
</dbReference>
<keyword evidence="4" id="KW-0539">Nucleus</keyword>
<proteinExistence type="predicted"/>
<dbReference type="GO" id="GO:0003700">
    <property type="term" value="F:DNA-binding transcription factor activity"/>
    <property type="evidence" value="ECO:0007669"/>
    <property type="project" value="InterPro"/>
</dbReference>
<keyword evidence="2" id="KW-0805">Transcription regulation</keyword>
<evidence type="ECO:0000256" key="4">
    <source>
        <dbReference type="ARBA" id="ARBA00023242"/>
    </source>
</evidence>
<keyword evidence="8" id="KW-1185">Reference proteome</keyword>
<feature type="region of interest" description="Disordered" evidence="6">
    <location>
        <begin position="327"/>
        <end position="390"/>
    </location>
</feature>
<sequence>MNVVSGASADSSSNDVNVADLLALETPRILMNGISPTAALFHPHFLSSSDVPSTAEIIQKCLAVNPFDVKFREANRRISQTQDDPGPGGDMAPPPMPSSAGISMLKLQSQLSQSPTIFSNIGLLTAADLDLTRKLRESGFMNASTEGNRTPCTADVLNAVLDMNMNHQMANALAAANNQSAANSMLTQTSQLNTAPSIVPSTSMPEANGFNFQVPASSSKMMAPPSLQQPPPPPASSASAQPPPVSMPPMSHPQIAPEISAATNTLTSLHAASSTPVSSVTGLPIVLKTEQPDSVLSIDTSWEDVKPDISGPPTKRLATDPLIGHQQFYQSDGSPFSNGSSVSSVANSRQSEEPTKTTRKYHSRCTDGQTQRGGRGRRSTTSDMPPDERRQTILERNKAAAVRYRKRKKEEHDEMITRVNLLEQDKNSFARKFQTQNTVLRREVERLTELLKLRESRCVCHAAQLGGPVQNILTSLPPPDAGANLDHNNFNMHINRRPNN</sequence>
<dbReference type="InterPro" id="IPR051027">
    <property type="entry name" value="bZIP_transcription_factors"/>
</dbReference>
<comment type="subcellular location">
    <subcellularLocation>
        <location evidence="1">Nucleus</location>
    </subcellularLocation>
</comment>
<evidence type="ECO:0000256" key="5">
    <source>
        <dbReference type="SAM" id="Coils"/>
    </source>
</evidence>
<dbReference type="PANTHER" id="PTHR19304">
    <property type="entry name" value="CYCLIC-AMP RESPONSE ELEMENT BINDING PROTEIN"/>
    <property type="match status" value="1"/>
</dbReference>
<evidence type="ECO:0000256" key="6">
    <source>
        <dbReference type="SAM" id="MobiDB-lite"/>
    </source>
</evidence>
<evidence type="ECO:0000259" key="7">
    <source>
        <dbReference type="SMART" id="SM00338"/>
    </source>
</evidence>
<organism evidence="8 9">
    <name type="scientific">Panagrellus redivivus</name>
    <name type="common">Microworm</name>
    <dbReference type="NCBI Taxonomy" id="6233"/>
    <lineage>
        <taxon>Eukaryota</taxon>
        <taxon>Metazoa</taxon>
        <taxon>Ecdysozoa</taxon>
        <taxon>Nematoda</taxon>
        <taxon>Chromadorea</taxon>
        <taxon>Rhabditida</taxon>
        <taxon>Tylenchina</taxon>
        <taxon>Panagrolaimomorpha</taxon>
        <taxon>Panagrolaimoidea</taxon>
        <taxon>Panagrolaimidae</taxon>
        <taxon>Panagrellus</taxon>
    </lineage>
</organism>
<feature type="compositionally biased region" description="Low complexity" evidence="6">
    <location>
        <begin position="330"/>
        <end position="349"/>
    </location>
</feature>
<evidence type="ECO:0000256" key="2">
    <source>
        <dbReference type="ARBA" id="ARBA00023015"/>
    </source>
</evidence>
<dbReference type="InterPro" id="IPR046347">
    <property type="entry name" value="bZIP_sf"/>
</dbReference>
<feature type="compositionally biased region" description="Polar residues" evidence="6">
    <location>
        <begin position="196"/>
        <end position="205"/>
    </location>
</feature>
<evidence type="ECO:0000256" key="3">
    <source>
        <dbReference type="ARBA" id="ARBA00023163"/>
    </source>
</evidence>
<reference evidence="9" key="2">
    <citation type="submission" date="2020-10" db="UniProtKB">
        <authorList>
            <consortium name="WormBaseParasite"/>
        </authorList>
    </citation>
    <scope>IDENTIFICATION</scope>
</reference>
<feature type="region of interest" description="Disordered" evidence="6">
    <location>
        <begin position="196"/>
        <end position="254"/>
    </location>
</feature>
<feature type="compositionally biased region" description="Pro residues" evidence="6">
    <location>
        <begin position="227"/>
        <end position="251"/>
    </location>
</feature>
<dbReference type="WBParaSite" id="Pan_g20463.t1">
    <property type="protein sequence ID" value="Pan_g20463.t1"/>
    <property type="gene ID" value="Pan_g20463"/>
</dbReference>
<accession>A0A7E4ZVQ4</accession>
<dbReference type="InterPro" id="IPR004827">
    <property type="entry name" value="bZIP"/>
</dbReference>
<evidence type="ECO:0000313" key="9">
    <source>
        <dbReference type="WBParaSite" id="Pan_g20463.t1"/>
    </source>
</evidence>
<dbReference type="Gene3D" id="1.20.5.170">
    <property type="match status" value="1"/>
</dbReference>
<dbReference type="GO" id="GO:0005634">
    <property type="term" value="C:nucleus"/>
    <property type="evidence" value="ECO:0007669"/>
    <property type="project" value="UniProtKB-SubCell"/>
</dbReference>
<evidence type="ECO:0000256" key="1">
    <source>
        <dbReference type="ARBA" id="ARBA00004123"/>
    </source>
</evidence>
<name>A0A7E4ZVQ4_PANRE</name>
<evidence type="ECO:0000313" key="8">
    <source>
        <dbReference type="Proteomes" id="UP000492821"/>
    </source>
</evidence>
<feature type="compositionally biased region" description="Low complexity" evidence="6">
    <location>
        <begin position="215"/>
        <end position="226"/>
    </location>
</feature>
<feature type="domain" description="BZIP" evidence="7">
    <location>
        <begin position="385"/>
        <end position="453"/>
    </location>
</feature>
<reference evidence="8" key="1">
    <citation type="journal article" date="2013" name="Genetics">
        <title>The draft genome and transcriptome of Panagrellus redivivus are shaped by the harsh demands of a free-living lifestyle.</title>
        <authorList>
            <person name="Srinivasan J."/>
            <person name="Dillman A.R."/>
            <person name="Macchietto M.G."/>
            <person name="Heikkinen L."/>
            <person name="Lakso M."/>
            <person name="Fracchia K.M."/>
            <person name="Antoshechkin I."/>
            <person name="Mortazavi A."/>
            <person name="Wong G."/>
            <person name="Sternberg P.W."/>
        </authorList>
    </citation>
    <scope>NUCLEOTIDE SEQUENCE [LARGE SCALE GENOMIC DNA]</scope>
    <source>
        <strain evidence="8">MT8872</strain>
    </source>
</reference>